<evidence type="ECO:0000313" key="2">
    <source>
        <dbReference type="Proteomes" id="UP000001876"/>
    </source>
</evidence>
<reference evidence="1 2" key="1">
    <citation type="journal article" date="2009" name="Science">
        <title>Green evolution and dynamic adaptations revealed by genomes of the marine picoeukaryotes Micromonas.</title>
        <authorList>
            <person name="Worden A.Z."/>
            <person name="Lee J.H."/>
            <person name="Mock T."/>
            <person name="Rouze P."/>
            <person name="Simmons M.P."/>
            <person name="Aerts A.L."/>
            <person name="Allen A.E."/>
            <person name="Cuvelier M.L."/>
            <person name="Derelle E."/>
            <person name="Everett M.V."/>
            <person name="Foulon E."/>
            <person name="Grimwood J."/>
            <person name="Gundlach H."/>
            <person name="Henrissat B."/>
            <person name="Napoli C."/>
            <person name="McDonald S.M."/>
            <person name="Parker M.S."/>
            <person name="Rombauts S."/>
            <person name="Salamov A."/>
            <person name="Von Dassow P."/>
            <person name="Badger J.H."/>
            <person name="Coutinho P.M."/>
            <person name="Demir E."/>
            <person name="Dubchak I."/>
            <person name="Gentemann C."/>
            <person name="Eikrem W."/>
            <person name="Gready J.E."/>
            <person name="John U."/>
            <person name="Lanier W."/>
            <person name="Lindquist E.A."/>
            <person name="Lucas S."/>
            <person name="Mayer K.F."/>
            <person name="Moreau H."/>
            <person name="Not F."/>
            <person name="Otillar R."/>
            <person name="Panaud O."/>
            <person name="Pangilinan J."/>
            <person name="Paulsen I."/>
            <person name="Piegu B."/>
            <person name="Poliakov A."/>
            <person name="Robbens S."/>
            <person name="Schmutz J."/>
            <person name="Toulza E."/>
            <person name="Wyss T."/>
            <person name="Zelensky A."/>
            <person name="Zhou K."/>
            <person name="Armbrust E.V."/>
            <person name="Bhattacharya D."/>
            <person name="Goodenough U.W."/>
            <person name="Van de Peer Y."/>
            <person name="Grigoriev I.V."/>
        </authorList>
    </citation>
    <scope>NUCLEOTIDE SEQUENCE [LARGE SCALE GENOMIC DNA]</scope>
    <source>
        <strain evidence="1 2">CCMP1545</strain>
    </source>
</reference>
<dbReference type="RefSeq" id="XP_003055268.1">
    <property type="nucleotide sequence ID" value="XM_003055222.1"/>
</dbReference>
<evidence type="ECO:0000313" key="1">
    <source>
        <dbReference type="EMBL" id="EEH60520.1"/>
    </source>
</evidence>
<dbReference type="AlphaFoldDB" id="C1MJ83"/>
<proteinExistence type="predicted"/>
<organism evidence="2">
    <name type="scientific">Micromonas pusilla (strain CCMP1545)</name>
    <name type="common">Picoplanktonic green alga</name>
    <dbReference type="NCBI Taxonomy" id="564608"/>
    <lineage>
        <taxon>Eukaryota</taxon>
        <taxon>Viridiplantae</taxon>
        <taxon>Chlorophyta</taxon>
        <taxon>Mamiellophyceae</taxon>
        <taxon>Mamiellales</taxon>
        <taxon>Mamiellaceae</taxon>
        <taxon>Micromonas</taxon>
    </lineage>
</organism>
<dbReference type="KEGG" id="mpp:MICPUCDRAFT_61855"/>
<gene>
    <name evidence="1" type="ORF">MICPUCDRAFT_61855</name>
</gene>
<accession>C1MJ83</accession>
<dbReference type="Proteomes" id="UP000001876">
    <property type="component" value="Unassembled WGS sequence"/>
</dbReference>
<dbReference type="GeneID" id="9680448"/>
<name>C1MJ83_MICPC</name>
<dbReference type="EMBL" id="GG663735">
    <property type="protein sequence ID" value="EEH60520.1"/>
    <property type="molecule type" value="Genomic_DNA"/>
</dbReference>
<keyword evidence="2" id="KW-1185">Reference proteome</keyword>
<protein>
    <submittedName>
        <fullName evidence="1">Predicted protein</fullName>
    </submittedName>
</protein>
<sequence length="238" mass="24211">MIAAGAFTASASSLGPAISCPLFTNESRVRSTIAAAAVNPPTSEFHPFAPTSRVLATVGFSLIPAVFSQTSCIVLDTTCSPVVTPLMTAPLTPSRASSDSIDLAVDRACRASFSSSDSFEIPCACVSITGNSVDVQCSPIVASTAAAIVSTSAPCHSENILCPAGSALMSLHGITWRTATPCGRSPCLIAPTRSITGSGTVLVTTSTTDMTLTMTRSSLKTAISGASLRVCAISKMRA</sequence>